<dbReference type="InterPro" id="IPR002048">
    <property type="entry name" value="EF_hand_dom"/>
</dbReference>
<dbReference type="EMBL" id="JNBR01001580">
    <property type="protein sequence ID" value="OQR85833.1"/>
    <property type="molecule type" value="Genomic_DNA"/>
</dbReference>
<evidence type="ECO:0000256" key="1">
    <source>
        <dbReference type="ARBA" id="ARBA00005254"/>
    </source>
</evidence>
<dbReference type="PANTHER" id="PTHR11941:SF54">
    <property type="entry name" value="ENOYL-COA HYDRATASE, MITOCHONDRIAL"/>
    <property type="match status" value="1"/>
</dbReference>
<reference evidence="11 12" key="1">
    <citation type="journal article" date="2014" name="Genome Biol. Evol.">
        <title>The secreted proteins of Achlya hypogyna and Thraustotheca clavata identify the ancestral oomycete secretome and reveal gene acquisitions by horizontal gene transfer.</title>
        <authorList>
            <person name="Misner I."/>
            <person name="Blouin N."/>
            <person name="Leonard G."/>
            <person name="Richards T.A."/>
            <person name="Lane C.E."/>
        </authorList>
    </citation>
    <scope>NUCLEOTIDE SEQUENCE [LARGE SCALE GENOMIC DNA]</scope>
    <source>
        <strain evidence="11 12">ATCC 48635</strain>
    </source>
</reference>
<dbReference type="GO" id="GO:0005509">
    <property type="term" value="F:calcium ion binding"/>
    <property type="evidence" value="ECO:0007669"/>
    <property type="project" value="InterPro"/>
</dbReference>
<protein>
    <recommendedName>
        <fullName evidence="7">Probable enoyl-CoA hydratase, mitochondrial</fullName>
        <ecNumber evidence="2">4.2.1.17</ecNumber>
    </recommendedName>
</protein>
<dbReference type="Proteomes" id="UP000243579">
    <property type="component" value="Unassembled WGS sequence"/>
</dbReference>
<dbReference type="Gene3D" id="1.10.12.10">
    <property type="entry name" value="Lyase 2-enoyl-coa Hydratase, Chain A, domain 2"/>
    <property type="match status" value="1"/>
</dbReference>
<evidence type="ECO:0000313" key="12">
    <source>
        <dbReference type="Proteomes" id="UP000243579"/>
    </source>
</evidence>
<dbReference type="Pfam" id="PF13202">
    <property type="entry name" value="EF-hand_5"/>
    <property type="match status" value="1"/>
</dbReference>
<evidence type="ECO:0000256" key="4">
    <source>
        <dbReference type="ARBA" id="ARBA00022837"/>
    </source>
</evidence>
<dbReference type="CDD" id="cd00051">
    <property type="entry name" value="EFh"/>
    <property type="match status" value="2"/>
</dbReference>
<evidence type="ECO:0000256" key="9">
    <source>
        <dbReference type="SAM" id="MobiDB-lite"/>
    </source>
</evidence>
<evidence type="ECO:0000313" key="11">
    <source>
        <dbReference type="EMBL" id="OQR85833.1"/>
    </source>
</evidence>
<dbReference type="InterPro" id="IPR018247">
    <property type="entry name" value="EF_Hand_1_Ca_BS"/>
</dbReference>
<dbReference type="STRING" id="1202772.A0A1V9YJB4"/>
<dbReference type="GO" id="GO:0005739">
    <property type="term" value="C:mitochondrion"/>
    <property type="evidence" value="ECO:0007669"/>
    <property type="project" value="TreeGrafter"/>
</dbReference>
<feature type="domain" description="EF-hand" evidence="10">
    <location>
        <begin position="38"/>
        <end position="73"/>
    </location>
</feature>
<dbReference type="GO" id="GO:0006635">
    <property type="term" value="P:fatty acid beta-oxidation"/>
    <property type="evidence" value="ECO:0007669"/>
    <property type="project" value="TreeGrafter"/>
</dbReference>
<dbReference type="FunFam" id="1.10.12.10:FF:000001">
    <property type="entry name" value="Probable enoyl-CoA hydratase, mitochondrial"/>
    <property type="match status" value="1"/>
</dbReference>
<dbReference type="FunFam" id="3.90.226.10:FF:000019">
    <property type="entry name" value="Enoyl-CoA hydratase, mitochondrial"/>
    <property type="match status" value="1"/>
</dbReference>
<dbReference type="PANTHER" id="PTHR11941">
    <property type="entry name" value="ENOYL-COA HYDRATASE-RELATED"/>
    <property type="match status" value="1"/>
</dbReference>
<dbReference type="NCBIfam" id="NF004517">
    <property type="entry name" value="PRK05862.1"/>
    <property type="match status" value="1"/>
</dbReference>
<comment type="similarity">
    <text evidence="1 8">Belongs to the enoyl-CoA hydratase/isomerase family.</text>
</comment>
<dbReference type="CDD" id="cd06558">
    <property type="entry name" value="crotonase-like"/>
    <property type="match status" value="1"/>
</dbReference>
<evidence type="ECO:0000259" key="10">
    <source>
        <dbReference type="PROSITE" id="PS50222"/>
    </source>
</evidence>
<feature type="domain" description="EF-hand" evidence="10">
    <location>
        <begin position="182"/>
        <end position="217"/>
    </location>
</feature>
<accession>A0A1V9YJB4</accession>
<keyword evidence="3" id="KW-0276">Fatty acid metabolism</keyword>
<dbReference type="GO" id="GO:0004300">
    <property type="term" value="F:enoyl-CoA hydratase activity"/>
    <property type="evidence" value="ECO:0007669"/>
    <property type="project" value="UniProtKB-EC"/>
</dbReference>
<proteinExistence type="inferred from homology"/>
<dbReference type="PROSITE" id="PS50222">
    <property type="entry name" value="EF_HAND_2"/>
    <property type="match status" value="3"/>
</dbReference>
<dbReference type="OrthoDB" id="2018133at2759"/>
<keyword evidence="12" id="KW-1185">Reference proteome</keyword>
<evidence type="ECO:0000256" key="3">
    <source>
        <dbReference type="ARBA" id="ARBA00022832"/>
    </source>
</evidence>
<feature type="domain" description="EF-hand" evidence="10">
    <location>
        <begin position="219"/>
        <end position="254"/>
    </location>
</feature>
<sequence length="522" mass="57485">DESVEGRLLWATASVNQDLSRDPSSSALVNQIRTKLFERYDSLRAAFLKIDVDRSGYLSQDEFMFCMANLGLDLSDEDFEVVQAAYPHKEAAGDRDKGIGYLEFVNLMTDELQYEPGSGEDEASGRYFGQTTHGTSFPPPRELTSTSTHQRLSYPEVRPSTVAVSTPALSRLRHNFNRQVFGTFNNMKEAFKAADKDRSGFVEPHELVALLQDELGIQASDHEILDMLDAFDANRDGKLAYSEFSSLMFRHFPVRRAAYVRSFSAQTLEYIKTNVVGKVAIIELHRPKALNALCDGLMQEVNAAAKAFDKDDSVSAIILTGSDKAFAAGADIKEMATREFIDVYNQSQFASWGDITKVHKPVIAAVNGFALGGGCELAMMCDFIIAGDKAKFGQPEIKLGTIPGAGGTQRLVRAIGKSKAMHLVLTGDMIDAHQAERDGLVAKVVPADKLMEEAIAIANKIAGYSQPITRMAKEAVNASFEMSLQEGLKYEGRLFYSTFATHDQKEGMDAFVNKRVPTFANK</sequence>
<dbReference type="PROSITE" id="PS00018">
    <property type="entry name" value="EF_HAND_1"/>
    <property type="match status" value="3"/>
</dbReference>
<evidence type="ECO:0000256" key="2">
    <source>
        <dbReference type="ARBA" id="ARBA00012076"/>
    </source>
</evidence>
<dbReference type="Gene3D" id="1.10.238.10">
    <property type="entry name" value="EF-hand"/>
    <property type="match status" value="2"/>
</dbReference>
<keyword evidence="5" id="KW-0443">Lipid metabolism</keyword>
<feature type="non-terminal residue" evidence="11">
    <location>
        <position position="1"/>
    </location>
</feature>
<dbReference type="Pfam" id="PF13499">
    <property type="entry name" value="EF-hand_7"/>
    <property type="match status" value="1"/>
</dbReference>
<dbReference type="InterPro" id="IPR018376">
    <property type="entry name" value="Enoyl-CoA_hyd/isom_CS"/>
</dbReference>
<evidence type="ECO:0000256" key="7">
    <source>
        <dbReference type="ARBA" id="ARBA00073937"/>
    </source>
</evidence>
<keyword evidence="4" id="KW-0106">Calcium</keyword>
<dbReference type="EC" id="4.2.1.17" evidence="2"/>
<comment type="caution">
    <text evidence="11">The sequence shown here is derived from an EMBL/GenBank/DDBJ whole genome shotgun (WGS) entry which is preliminary data.</text>
</comment>
<dbReference type="PROSITE" id="PS00166">
    <property type="entry name" value="ENOYL_COA_HYDRATASE"/>
    <property type="match status" value="1"/>
</dbReference>
<evidence type="ECO:0000256" key="8">
    <source>
        <dbReference type="RuleBase" id="RU003707"/>
    </source>
</evidence>
<feature type="region of interest" description="Disordered" evidence="9">
    <location>
        <begin position="114"/>
        <end position="157"/>
    </location>
</feature>
<gene>
    <name evidence="11" type="ORF">ACHHYP_11302</name>
</gene>
<dbReference type="InterPro" id="IPR001753">
    <property type="entry name" value="Enoyl-CoA_hydra/iso"/>
</dbReference>
<dbReference type="AlphaFoldDB" id="A0A1V9YJB4"/>
<evidence type="ECO:0000256" key="6">
    <source>
        <dbReference type="ARBA" id="ARBA00023239"/>
    </source>
</evidence>
<dbReference type="SUPFAM" id="SSF52096">
    <property type="entry name" value="ClpP/crotonase"/>
    <property type="match status" value="1"/>
</dbReference>
<dbReference type="SUPFAM" id="SSF47473">
    <property type="entry name" value="EF-hand"/>
    <property type="match status" value="1"/>
</dbReference>
<dbReference type="Gene3D" id="3.90.226.10">
    <property type="entry name" value="2-enoyl-CoA Hydratase, Chain A, domain 1"/>
    <property type="match status" value="1"/>
</dbReference>
<organism evidence="11 12">
    <name type="scientific">Achlya hypogyna</name>
    <name type="common">Oomycete</name>
    <name type="synonym">Protoachlya hypogyna</name>
    <dbReference type="NCBI Taxonomy" id="1202772"/>
    <lineage>
        <taxon>Eukaryota</taxon>
        <taxon>Sar</taxon>
        <taxon>Stramenopiles</taxon>
        <taxon>Oomycota</taxon>
        <taxon>Saprolegniomycetes</taxon>
        <taxon>Saprolegniales</taxon>
        <taxon>Achlyaceae</taxon>
        <taxon>Achlya</taxon>
    </lineage>
</organism>
<dbReference type="InterPro" id="IPR014748">
    <property type="entry name" value="Enoyl-CoA_hydra_C"/>
</dbReference>
<dbReference type="InterPro" id="IPR011992">
    <property type="entry name" value="EF-hand-dom_pair"/>
</dbReference>
<keyword evidence="6" id="KW-0456">Lyase</keyword>
<dbReference type="InterPro" id="IPR029045">
    <property type="entry name" value="ClpP/crotonase-like_dom_sf"/>
</dbReference>
<dbReference type="SMART" id="SM00054">
    <property type="entry name" value="EFh"/>
    <property type="match status" value="3"/>
</dbReference>
<name>A0A1V9YJB4_ACHHY</name>
<dbReference type="Pfam" id="PF00378">
    <property type="entry name" value="ECH_1"/>
    <property type="match status" value="1"/>
</dbReference>
<evidence type="ECO:0000256" key="5">
    <source>
        <dbReference type="ARBA" id="ARBA00023098"/>
    </source>
</evidence>